<dbReference type="RefSeq" id="WP_381241115.1">
    <property type="nucleotide sequence ID" value="NZ_JBHSKH010000086.1"/>
</dbReference>
<organism evidence="2 3">
    <name type="scientific">Streptomyces kaempferi</name>
    <dbReference type="NCBI Taxonomy" id="333725"/>
    <lineage>
        <taxon>Bacteria</taxon>
        <taxon>Bacillati</taxon>
        <taxon>Actinomycetota</taxon>
        <taxon>Actinomycetes</taxon>
        <taxon>Kitasatosporales</taxon>
        <taxon>Streptomycetaceae</taxon>
        <taxon>Streptomyces</taxon>
    </lineage>
</organism>
<evidence type="ECO:0000256" key="1">
    <source>
        <dbReference type="SAM" id="MobiDB-lite"/>
    </source>
</evidence>
<reference evidence="3" key="1">
    <citation type="journal article" date="2019" name="Int. J. Syst. Evol. Microbiol.">
        <title>The Global Catalogue of Microorganisms (GCM) 10K type strain sequencing project: providing services to taxonomists for standard genome sequencing and annotation.</title>
        <authorList>
            <consortium name="The Broad Institute Genomics Platform"/>
            <consortium name="The Broad Institute Genome Sequencing Center for Infectious Disease"/>
            <person name="Wu L."/>
            <person name="Ma J."/>
        </authorList>
    </citation>
    <scope>NUCLEOTIDE SEQUENCE [LARGE SCALE GENOMIC DNA]</scope>
    <source>
        <strain evidence="3">CGMCC 4.7020</strain>
    </source>
</reference>
<name>A0ABW3XAD5_9ACTN</name>
<evidence type="ECO:0000313" key="3">
    <source>
        <dbReference type="Proteomes" id="UP001597058"/>
    </source>
</evidence>
<accession>A0ABW3XAD5</accession>
<proteinExistence type="predicted"/>
<protein>
    <submittedName>
        <fullName evidence="2">Uncharacterized protein</fullName>
    </submittedName>
</protein>
<evidence type="ECO:0000313" key="2">
    <source>
        <dbReference type="EMBL" id="MFD1306614.1"/>
    </source>
</evidence>
<feature type="region of interest" description="Disordered" evidence="1">
    <location>
        <begin position="1"/>
        <end position="23"/>
    </location>
</feature>
<sequence length="66" mass="6687">MQVDDVRAPRVRPSREPETAGLERLQPLLPASASRAGRVGRAAAVRVSAAVSPAADGSAVVAVTPA</sequence>
<keyword evidence="3" id="KW-1185">Reference proteome</keyword>
<gene>
    <name evidence="2" type="ORF">ACFQ5X_12265</name>
</gene>
<dbReference type="EMBL" id="JBHTMM010000012">
    <property type="protein sequence ID" value="MFD1306614.1"/>
    <property type="molecule type" value="Genomic_DNA"/>
</dbReference>
<dbReference type="Proteomes" id="UP001597058">
    <property type="component" value="Unassembled WGS sequence"/>
</dbReference>
<comment type="caution">
    <text evidence="2">The sequence shown here is derived from an EMBL/GenBank/DDBJ whole genome shotgun (WGS) entry which is preliminary data.</text>
</comment>
<feature type="compositionally biased region" description="Basic and acidic residues" evidence="1">
    <location>
        <begin position="1"/>
        <end position="18"/>
    </location>
</feature>